<dbReference type="InterPro" id="IPR031641">
    <property type="entry name" value="PapA_C"/>
</dbReference>
<accession>A0ABY6HPN3</accession>
<proteinExistence type="predicted"/>
<keyword evidence="2" id="KW-0012">Acyltransferase</keyword>
<feature type="domain" description="Phthiocerol/phthiodiolone dimycocerosyl transferase C-terminal" evidence="4">
    <location>
        <begin position="221"/>
        <end position="280"/>
    </location>
</feature>
<evidence type="ECO:0000259" key="4">
    <source>
        <dbReference type="Pfam" id="PF16911"/>
    </source>
</evidence>
<dbReference type="Pfam" id="PF16911">
    <property type="entry name" value="PapA_C"/>
    <property type="match status" value="1"/>
</dbReference>
<dbReference type="PANTHER" id="PTHR28037:SF1">
    <property type="entry name" value="ALCOHOL O-ACETYLTRANSFERASE 1-RELATED"/>
    <property type="match status" value="1"/>
</dbReference>
<dbReference type="InterPro" id="IPR052058">
    <property type="entry name" value="Alcohol_O-acetyltransferase"/>
</dbReference>
<evidence type="ECO:0008006" key="7">
    <source>
        <dbReference type="Google" id="ProtNLM"/>
    </source>
</evidence>
<evidence type="ECO:0000313" key="6">
    <source>
        <dbReference type="Proteomes" id="UP001208689"/>
    </source>
</evidence>
<gene>
    <name evidence="5" type="ORF">NEF87_001760</name>
</gene>
<dbReference type="Gene3D" id="3.30.559.10">
    <property type="entry name" value="Chloramphenicol acetyltransferase-like domain"/>
    <property type="match status" value="1"/>
</dbReference>
<reference evidence="5" key="1">
    <citation type="submission" date="2022-09" db="EMBL/GenBank/DDBJ databases">
        <title>Actin cytoskeleton and complex cell architecture in an #Asgard archaeon.</title>
        <authorList>
            <person name="Ponce Toledo R.I."/>
            <person name="Schleper C."/>
            <person name="Rodrigues Oliveira T."/>
            <person name="Wollweber F."/>
            <person name="Xu J."/>
            <person name="Rittmann S."/>
            <person name="Klingl A."/>
            <person name="Pilhofer M."/>
        </authorList>
    </citation>
    <scope>NUCLEOTIDE SEQUENCE</scope>
    <source>
        <strain evidence="5">B-35</strain>
    </source>
</reference>
<evidence type="ECO:0000256" key="2">
    <source>
        <dbReference type="ARBA" id="ARBA00023315"/>
    </source>
</evidence>
<dbReference type="Gene3D" id="3.30.559.30">
    <property type="entry name" value="Nonribosomal peptide synthetase, condensation domain"/>
    <property type="match status" value="1"/>
</dbReference>
<dbReference type="Proteomes" id="UP001208689">
    <property type="component" value="Chromosome"/>
</dbReference>
<dbReference type="InterPro" id="IPR001242">
    <property type="entry name" value="Condensation_dom"/>
</dbReference>
<sequence length="448" mass="50094">MINSNLETFQMNLTFERSFLPARSSNIKIVAAVKGQITPEAFHNAVTKLALKHPLLRSRVIVRSDGSAYLTTEGGCCPKVIIKEERTTEDIFEAIYQEDLQPANWENDPTSRFFLFGKTGNQHIIVAYIHHTVADGRSVAFVMQHLLSLIANPSQEVKILPPISMLDAVPSDIKISKMLTKLLGMINKKWGKEKITFTMKDFLQVAQEKYTQGPEIYVDKSLTREETNQLRQKARNHGVSVNAMILAASILAKEIEEKASSPNKVGFAVDVRKKLTKNTGEACNLLASGLMVNPKYKRGMTFWELARNIHIKTLKNIKSNKKLFMKRVMAPLMDPTFNDAMYMMQQSSWEGTPMLKKMGNKKSPVGAVLTNLGGLSLPLDYLGQTPIKLQDAIFFPPIGVDSVIEIGASSLAGKLHLVTQSKQDAQNQLVKEKILVKIIEILQKNTQQ</sequence>
<dbReference type="PANTHER" id="PTHR28037">
    <property type="entry name" value="ALCOHOL O-ACETYLTRANSFERASE 1-RELATED"/>
    <property type="match status" value="1"/>
</dbReference>
<evidence type="ECO:0000256" key="1">
    <source>
        <dbReference type="ARBA" id="ARBA00022679"/>
    </source>
</evidence>
<evidence type="ECO:0000259" key="3">
    <source>
        <dbReference type="Pfam" id="PF00668"/>
    </source>
</evidence>
<evidence type="ECO:0000313" key="5">
    <source>
        <dbReference type="EMBL" id="UYP45475.1"/>
    </source>
</evidence>
<dbReference type="Pfam" id="PF00668">
    <property type="entry name" value="Condensation"/>
    <property type="match status" value="1"/>
</dbReference>
<dbReference type="InterPro" id="IPR023213">
    <property type="entry name" value="CAT-like_dom_sf"/>
</dbReference>
<feature type="domain" description="Condensation" evidence="3">
    <location>
        <begin position="20"/>
        <end position="149"/>
    </location>
</feature>
<organism evidence="5 6">
    <name type="scientific">Candidatus Lokiarchaeum ossiferum</name>
    <dbReference type="NCBI Taxonomy" id="2951803"/>
    <lineage>
        <taxon>Archaea</taxon>
        <taxon>Promethearchaeati</taxon>
        <taxon>Promethearchaeota</taxon>
        <taxon>Promethearchaeia</taxon>
        <taxon>Promethearchaeales</taxon>
        <taxon>Promethearchaeaceae</taxon>
        <taxon>Candidatus Lokiarchaeum</taxon>
    </lineage>
</organism>
<name>A0ABY6HPN3_9ARCH</name>
<protein>
    <recommendedName>
        <fullName evidence="7">Condensation domain-containing protein</fullName>
    </recommendedName>
</protein>
<dbReference type="SUPFAM" id="SSF52777">
    <property type="entry name" value="CoA-dependent acyltransferases"/>
    <property type="match status" value="2"/>
</dbReference>
<dbReference type="EMBL" id="CP104013">
    <property type="protein sequence ID" value="UYP45475.1"/>
    <property type="molecule type" value="Genomic_DNA"/>
</dbReference>
<keyword evidence="6" id="KW-1185">Reference proteome</keyword>
<keyword evidence="1" id="KW-0808">Transferase</keyword>